<organism evidence="1 2">
    <name type="scientific">Rhodoferax lithotrophicus</name>
    <dbReference type="NCBI Taxonomy" id="2798804"/>
    <lineage>
        <taxon>Bacteria</taxon>
        <taxon>Pseudomonadati</taxon>
        <taxon>Pseudomonadota</taxon>
        <taxon>Betaproteobacteria</taxon>
        <taxon>Burkholderiales</taxon>
        <taxon>Comamonadaceae</taxon>
        <taxon>Rhodoferax</taxon>
    </lineage>
</organism>
<evidence type="ECO:0008006" key="3">
    <source>
        <dbReference type="Google" id="ProtNLM"/>
    </source>
</evidence>
<name>A0ABN6D6N7_9BURK</name>
<dbReference type="EMBL" id="AP024238">
    <property type="protein sequence ID" value="BCO27699.1"/>
    <property type="molecule type" value="Genomic_DNA"/>
</dbReference>
<keyword evidence="2" id="KW-1185">Reference proteome</keyword>
<dbReference type="Proteomes" id="UP000824366">
    <property type="component" value="Chromosome"/>
</dbReference>
<proteinExistence type="predicted"/>
<dbReference type="RefSeq" id="WP_223903726.1">
    <property type="nucleotide sequence ID" value="NZ_AP024238.1"/>
</dbReference>
<protein>
    <recommendedName>
        <fullName evidence="3">Transmembrane anti-sigma factor</fullName>
    </recommendedName>
</protein>
<gene>
    <name evidence="1" type="ORF">MIZ03_2588</name>
</gene>
<reference evidence="1 2" key="1">
    <citation type="journal article" date="2021" name="Microbiol. Spectr.">
        <title>A Single Bacterium Capable of Oxidation and Reduction of Iron at Circumneutral pH.</title>
        <authorList>
            <person name="Kato S."/>
            <person name="Ohkuma M."/>
        </authorList>
    </citation>
    <scope>NUCLEOTIDE SEQUENCE [LARGE SCALE GENOMIC DNA]</scope>
    <source>
        <strain evidence="1 2">MIZ03</strain>
    </source>
</reference>
<accession>A0ABN6D6N7</accession>
<evidence type="ECO:0000313" key="1">
    <source>
        <dbReference type="EMBL" id="BCO27699.1"/>
    </source>
</evidence>
<evidence type="ECO:0000313" key="2">
    <source>
        <dbReference type="Proteomes" id="UP000824366"/>
    </source>
</evidence>
<sequence length="277" mass="31277">MAHHTRPSLTDDDLHILVDGQDTPAQLAALQEKLTDDPAGRVRLAQWQKQRHALHDLHSKMQDEVPPHALIQLAQRAQRARQTTQHIRHYGSMAAGVVMAFAAGWLANSRWQTSDMQNLSAPTVARAQFEQNFVHQASLAHRVFVPEVRHPVEVSAQEQAHLLQWLSKRLGKTLKVPDLTTQGFELMGGRLLPGDTGTRAQFMFQNTRGQRITLYLGALNQVVEPNLPRQETAFRYEPQAGVPSFYWMDQGFGYALAGELPRAELMKLANNVYRQLL</sequence>